<reference evidence="3" key="3">
    <citation type="submission" date="2021-01" db="UniProtKB">
        <authorList>
            <consortium name="EnsemblMetazoa"/>
        </authorList>
    </citation>
    <scope>IDENTIFICATION</scope>
    <source>
        <strain evidence="3">PEST</strain>
    </source>
</reference>
<feature type="region of interest" description="Disordered" evidence="1">
    <location>
        <begin position="187"/>
        <end position="224"/>
    </location>
</feature>
<dbReference type="AlphaFoldDB" id="A0A1S4H046"/>
<dbReference type="EnsemblMetazoa" id="AGAP009092-RA">
    <property type="protein sequence ID" value="AGAP009092-PA"/>
    <property type="gene ID" value="AGAP009092"/>
</dbReference>
<organism evidence="3 4">
    <name type="scientific">Anopheles gambiae</name>
    <name type="common">African malaria mosquito</name>
    <dbReference type="NCBI Taxonomy" id="7165"/>
    <lineage>
        <taxon>Eukaryota</taxon>
        <taxon>Metazoa</taxon>
        <taxon>Ecdysozoa</taxon>
        <taxon>Arthropoda</taxon>
        <taxon>Hexapoda</taxon>
        <taxon>Insecta</taxon>
        <taxon>Pterygota</taxon>
        <taxon>Neoptera</taxon>
        <taxon>Endopterygota</taxon>
        <taxon>Diptera</taxon>
        <taxon>Nematocera</taxon>
        <taxon>Culicoidea</taxon>
        <taxon>Culicidae</taxon>
        <taxon>Anophelinae</taxon>
        <taxon>Anopheles</taxon>
    </lineage>
</organism>
<keyword evidence="2" id="KW-0812">Transmembrane</keyword>
<reference evidence="3 4" key="2">
    <citation type="journal article" date="2004" name="Trends Parasitol.">
        <title>The Anopheles gambiae genome: an update.</title>
        <authorList>
            <person name="Mongin E."/>
            <person name="Louis C."/>
            <person name="Holt R.A."/>
            <person name="Birney E."/>
            <person name="Collins F.H."/>
        </authorList>
    </citation>
    <scope>NUCLEOTIDE SEQUENCE [LARGE SCALE GENOMIC DNA]</scope>
    <source>
        <strain evidence="3 4">PEST</strain>
    </source>
</reference>
<reference evidence="3 4" key="1">
    <citation type="journal article" date="2002" name="Science">
        <title>The genome sequence of the malaria mosquito Anopheles gambiae.</title>
        <authorList>
            <person name="Holt R.A."/>
            <person name="Subramanian G.M."/>
            <person name="Halpern A."/>
            <person name="Sutton G.G."/>
            <person name="Charlab R."/>
            <person name="Nusskern D.R."/>
            <person name="Wincker P."/>
            <person name="Clark A.G."/>
            <person name="Ribeiro J.M."/>
            <person name="Wides R."/>
            <person name="Salzberg S.L."/>
            <person name="Loftus B."/>
            <person name="Yandell M."/>
            <person name="Majoros W.H."/>
            <person name="Rusch D.B."/>
            <person name="Lai Z."/>
            <person name="Kraft C.L."/>
            <person name="Abril J.F."/>
            <person name="Anthouard V."/>
            <person name="Arensburger P."/>
            <person name="Atkinson P.W."/>
            <person name="Baden H."/>
            <person name="de Berardinis V."/>
            <person name="Baldwin D."/>
            <person name="Benes V."/>
            <person name="Biedler J."/>
            <person name="Blass C."/>
            <person name="Bolanos R."/>
            <person name="Boscus D."/>
            <person name="Barnstead M."/>
            <person name="Cai S."/>
            <person name="Center A."/>
            <person name="Chaturverdi K."/>
            <person name="Christophides G.K."/>
            <person name="Chrystal M.A."/>
            <person name="Clamp M."/>
            <person name="Cravchik A."/>
            <person name="Curwen V."/>
            <person name="Dana A."/>
            <person name="Delcher A."/>
            <person name="Dew I."/>
            <person name="Evans C.A."/>
            <person name="Flanigan M."/>
            <person name="Grundschober-Freimoser A."/>
            <person name="Friedli L."/>
            <person name="Gu Z."/>
            <person name="Guan P."/>
            <person name="Guigo R."/>
            <person name="Hillenmeyer M.E."/>
            <person name="Hladun S.L."/>
            <person name="Hogan J.R."/>
            <person name="Hong Y.S."/>
            <person name="Hoover J."/>
            <person name="Jaillon O."/>
            <person name="Ke Z."/>
            <person name="Kodira C."/>
            <person name="Kokoza E."/>
            <person name="Koutsos A."/>
            <person name="Letunic I."/>
            <person name="Levitsky A."/>
            <person name="Liang Y."/>
            <person name="Lin J.J."/>
            <person name="Lobo N.F."/>
            <person name="Lopez J.R."/>
            <person name="Malek J.A."/>
            <person name="McIntosh T.C."/>
            <person name="Meister S."/>
            <person name="Miller J."/>
            <person name="Mobarry C."/>
            <person name="Mongin E."/>
            <person name="Murphy S.D."/>
            <person name="O'Brochta D.A."/>
            <person name="Pfannkoch C."/>
            <person name="Qi R."/>
            <person name="Regier M.A."/>
            <person name="Remington K."/>
            <person name="Shao H."/>
            <person name="Sharakhova M.V."/>
            <person name="Sitter C.D."/>
            <person name="Shetty J."/>
            <person name="Smith T.J."/>
            <person name="Strong R."/>
            <person name="Sun J."/>
            <person name="Thomasova D."/>
            <person name="Ton L.Q."/>
            <person name="Topalis P."/>
            <person name="Tu Z."/>
            <person name="Unger M.F."/>
            <person name="Walenz B."/>
            <person name="Wang A."/>
            <person name="Wang J."/>
            <person name="Wang M."/>
            <person name="Wang X."/>
            <person name="Woodford K.J."/>
            <person name="Wortman J.R."/>
            <person name="Wu M."/>
            <person name="Yao A."/>
            <person name="Zdobnov E.M."/>
            <person name="Zhang H."/>
            <person name="Zhao Q."/>
            <person name="Zhao S."/>
            <person name="Zhu S.C."/>
            <person name="Zhimulev I."/>
            <person name="Coluzzi M."/>
            <person name="della Torre A."/>
            <person name="Roth C.W."/>
            <person name="Louis C."/>
            <person name="Kalush F."/>
            <person name="Mural R.J."/>
            <person name="Myers E.W."/>
            <person name="Adams M.D."/>
            <person name="Smith H.O."/>
            <person name="Broder S."/>
            <person name="Gardner M.J."/>
            <person name="Fraser C.M."/>
            <person name="Birney E."/>
            <person name="Bork P."/>
            <person name="Brey P.T."/>
            <person name="Venter J.C."/>
            <person name="Weissenbach J."/>
            <person name="Kafatos F.C."/>
            <person name="Collins F.H."/>
            <person name="Hoffman S.L."/>
        </authorList>
    </citation>
    <scope>NUCLEOTIDE SEQUENCE [LARGE SCALE GENOMIC DNA]</scope>
    <source>
        <strain evidence="3 4">PEST</strain>
    </source>
</reference>
<dbReference type="Proteomes" id="UP000007062">
    <property type="component" value="Chromosome 3R"/>
</dbReference>
<evidence type="ECO:0000313" key="4">
    <source>
        <dbReference type="Proteomes" id="UP000007062"/>
    </source>
</evidence>
<name>A0A1S4H046_ANOGA</name>
<evidence type="ECO:0000256" key="2">
    <source>
        <dbReference type="SAM" id="Phobius"/>
    </source>
</evidence>
<feature type="transmembrane region" description="Helical" evidence="2">
    <location>
        <begin position="117"/>
        <end position="141"/>
    </location>
</feature>
<keyword evidence="2" id="KW-1133">Transmembrane helix</keyword>
<dbReference type="EMBL" id="AAAB01008984">
    <property type="status" value="NOT_ANNOTATED_CDS"/>
    <property type="molecule type" value="Genomic_DNA"/>
</dbReference>
<protein>
    <submittedName>
        <fullName evidence="3">Uncharacterized protein</fullName>
    </submittedName>
</protein>
<keyword evidence="4" id="KW-1185">Reference proteome</keyword>
<evidence type="ECO:0000256" key="1">
    <source>
        <dbReference type="SAM" id="MobiDB-lite"/>
    </source>
</evidence>
<accession>A0A1S4H046</accession>
<sequence>MTSLKSLILALAVHLGYKIPVFVWCKPPWTCKSTYCRVRRLLIVSSSIIWLSKLTIFSAKYRRQLPSYVQVVVETLLNLAIIEGAQVLVWCALEHHIAKAISALQTINIYQDAGGDILMEVLLTVLAFATAFFSTTGTGYWTQTVRWTGRKWSAFMSTIFGPKPDLTGHFDNSLALGMAQELMLAQNEEGSVPPKRSRNRRTRSVSRLRPRRTIRTRSMSRVGR</sequence>
<evidence type="ECO:0000313" key="3">
    <source>
        <dbReference type="EnsemblMetazoa" id="AGAP009092-PA"/>
    </source>
</evidence>
<dbReference type="VEuPathDB" id="VectorBase:AGAP009092"/>
<keyword evidence="2" id="KW-0472">Membrane</keyword>
<feature type="compositionally biased region" description="Basic residues" evidence="1">
    <location>
        <begin position="195"/>
        <end position="215"/>
    </location>
</feature>
<proteinExistence type="predicted"/>
<dbReference type="InParanoid" id="A0A1S4H046"/>